<protein>
    <submittedName>
        <fullName evidence="6">Heme binding</fullName>
    </submittedName>
</protein>
<dbReference type="FunFam" id="1.10.520.10:FF:000020">
    <property type="entry name" value="Peroxisomal ascorbate peroxidase"/>
    <property type="match status" value="1"/>
</dbReference>
<evidence type="ECO:0000256" key="5">
    <source>
        <dbReference type="ARBA" id="ARBA00023002"/>
    </source>
</evidence>
<dbReference type="GO" id="GO:0000302">
    <property type="term" value="P:response to reactive oxygen species"/>
    <property type="evidence" value="ECO:0007669"/>
    <property type="project" value="TreeGrafter"/>
</dbReference>
<sequence length="534" mass="57779">MKVSALAVAQAGLLNVLPATAEYVWPSKIDRMEDLLVLQSGYIREGFVDGVSPCTRNPDAPGRQTAAEWIRTAFHDMATFDKATGVGGLDASIQFETDRAENAGDAFNATFGFTNNYYDVRTSAADLVALSTVLAVGNCGGPKIPLRLGRVDATEGGALGVPEPQQDIDTHKKLFAKAGFSTEDMIAMVACGHTMGGVHGKTFPEITENNTETNVVHFDSTDATFDNKVATEYLDGTTQNPLVVAHNDTLNSDKRIFAADNNVTMKALASDSKTFQSMCSDIFARMLDTVPSTVTLTEPLEPIALKPYIQSFSLANSTHITLTARIRLLTTSEKYDDERVTLTYTPRSAPTANTTLDTTIIAKPANYKLGLSNGIFGEMFKWHEFSVALPTSTSIKSFNVTVTRVSTGEQTVYDNAGNGYPLDDTVLYQDAQSCRVDNDATLVAAVRKSVVDAGVPVVASMARKYAKQGTIVPAFQMEEWKGEVGREVGDWVLVTMKGVQPPESFSTTFDLVAGESRVQYMDTTVLGSQECTEF</sequence>
<evidence type="ECO:0000313" key="7">
    <source>
        <dbReference type="Proteomes" id="UP000076837"/>
    </source>
</evidence>
<reference evidence="6 7" key="1">
    <citation type="journal article" date="2016" name="Sci. Rep.">
        <title>Draft genome sequencing and secretome analysis of fungal phytopathogen Ascochyta rabiei provides insight into the necrotrophic effector repertoire.</title>
        <authorList>
            <person name="Verma S."/>
            <person name="Gazara R.K."/>
            <person name="Nizam S."/>
            <person name="Parween S."/>
            <person name="Chattopadhyay D."/>
            <person name="Verma P.K."/>
        </authorList>
    </citation>
    <scope>NUCLEOTIDE SEQUENCE [LARGE SCALE GENOMIC DNA]</scope>
    <source>
        <strain evidence="6 7">ArDII</strain>
    </source>
</reference>
<dbReference type="Gene3D" id="1.10.420.10">
    <property type="entry name" value="Peroxidase, domain 2"/>
    <property type="match status" value="1"/>
</dbReference>
<evidence type="ECO:0000313" key="6">
    <source>
        <dbReference type="EMBL" id="KZM24785.1"/>
    </source>
</evidence>
<dbReference type="PRINTS" id="PR00458">
    <property type="entry name" value="PEROXIDASE"/>
</dbReference>
<keyword evidence="4" id="KW-0408">Iron</keyword>
<dbReference type="STRING" id="5454.A0A163GBQ5"/>
<dbReference type="Proteomes" id="UP000076837">
    <property type="component" value="Unassembled WGS sequence"/>
</dbReference>
<dbReference type="Pfam" id="PF00141">
    <property type="entry name" value="peroxidase"/>
    <property type="match status" value="1"/>
</dbReference>
<name>A0A163GBQ5_DIDRA</name>
<dbReference type="PROSITE" id="PS50873">
    <property type="entry name" value="PEROXIDASE_4"/>
    <property type="match status" value="1"/>
</dbReference>
<evidence type="ECO:0000256" key="1">
    <source>
        <dbReference type="ARBA" id="ARBA00003917"/>
    </source>
</evidence>
<comment type="caution">
    <text evidence="6">The sequence shown here is derived from an EMBL/GenBank/DDBJ whole genome shotgun (WGS) entry which is preliminary data.</text>
</comment>
<keyword evidence="4" id="KW-0479">Metal-binding</keyword>
<keyword evidence="4" id="KW-0349">Heme</keyword>
<dbReference type="GO" id="GO:0004601">
    <property type="term" value="F:peroxidase activity"/>
    <property type="evidence" value="ECO:0007669"/>
    <property type="project" value="UniProtKB-KW"/>
</dbReference>
<evidence type="ECO:0000256" key="4">
    <source>
        <dbReference type="ARBA" id="ARBA00022617"/>
    </source>
</evidence>
<proteinExistence type="inferred from homology"/>
<dbReference type="Gene3D" id="1.10.520.10">
    <property type="match status" value="1"/>
</dbReference>
<dbReference type="SUPFAM" id="SSF48113">
    <property type="entry name" value="Heme-dependent peroxidases"/>
    <property type="match status" value="1"/>
</dbReference>
<dbReference type="GO" id="GO:0042744">
    <property type="term" value="P:hydrogen peroxide catabolic process"/>
    <property type="evidence" value="ECO:0007669"/>
    <property type="project" value="TreeGrafter"/>
</dbReference>
<dbReference type="OrthoDB" id="5985073at2759"/>
<dbReference type="EMBL" id="JYNV01000152">
    <property type="protein sequence ID" value="KZM24785.1"/>
    <property type="molecule type" value="Genomic_DNA"/>
</dbReference>
<dbReference type="GO" id="GO:0020037">
    <property type="term" value="F:heme binding"/>
    <property type="evidence" value="ECO:0007669"/>
    <property type="project" value="UniProtKB-UniRule"/>
</dbReference>
<keyword evidence="3" id="KW-0575">Peroxidase</keyword>
<comment type="function">
    <text evidence="1">Destroys radicals which are normally produced within the cells and which are toxic to biological systems.</text>
</comment>
<dbReference type="AlphaFoldDB" id="A0A163GBQ5"/>
<evidence type="ECO:0000256" key="3">
    <source>
        <dbReference type="ARBA" id="ARBA00022559"/>
    </source>
</evidence>
<keyword evidence="7" id="KW-1185">Reference proteome</keyword>
<dbReference type="InterPro" id="IPR002016">
    <property type="entry name" value="Haem_peroxidase"/>
</dbReference>
<dbReference type="PANTHER" id="PTHR31356">
    <property type="entry name" value="THYLAKOID LUMENAL 29 KDA PROTEIN, CHLOROPLASTIC-RELATED"/>
    <property type="match status" value="1"/>
</dbReference>
<gene>
    <name evidence="6" type="ORF">ST47_g4075</name>
</gene>
<dbReference type="InterPro" id="IPR002207">
    <property type="entry name" value="Peroxidase_I"/>
</dbReference>
<organism evidence="6 7">
    <name type="scientific">Didymella rabiei</name>
    <name type="common">Chickpea ascochyta blight fungus</name>
    <name type="synonym">Mycosphaerella rabiei</name>
    <dbReference type="NCBI Taxonomy" id="5454"/>
    <lineage>
        <taxon>Eukaryota</taxon>
        <taxon>Fungi</taxon>
        <taxon>Dikarya</taxon>
        <taxon>Ascomycota</taxon>
        <taxon>Pezizomycotina</taxon>
        <taxon>Dothideomycetes</taxon>
        <taxon>Pleosporomycetidae</taxon>
        <taxon>Pleosporales</taxon>
        <taxon>Pleosporineae</taxon>
        <taxon>Didymellaceae</taxon>
        <taxon>Ascochyta</taxon>
    </lineage>
</organism>
<comment type="similarity">
    <text evidence="2">Belongs to the peroxidase family. Cytochrome c peroxidase subfamily.</text>
</comment>
<dbReference type="PRINTS" id="PR00459">
    <property type="entry name" value="ASPEROXIDASE"/>
</dbReference>
<dbReference type="GO" id="GO:0046872">
    <property type="term" value="F:metal ion binding"/>
    <property type="evidence" value="ECO:0007669"/>
    <property type="project" value="UniProtKB-UniRule"/>
</dbReference>
<evidence type="ECO:0000256" key="2">
    <source>
        <dbReference type="ARBA" id="ARBA00005997"/>
    </source>
</evidence>
<accession>A0A163GBQ5</accession>
<dbReference type="InterPro" id="IPR010255">
    <property type="entry name" value="Haem_peroxidase_sf"/>
</dbReference>
<dbReference type="GO" id="GO:0034599">
    <property type="term" value="P:cellular response to oxidative stress"/>
    <property type="evidence" value="ECO:0007669"/>
    <property type="project" value="InterPro"/>
</dbReference>
<keyword evidence="5" id="KW-0560">Oxidoreductase</keyword>
<dbReference type="PANTHER" id="PTHR31356:SF53">
    <property type="entry name" value="HEME PEROXIDASE"/>
    <property type="match status" value="1"/>
</dbReference>
<dbReference type="InterPro" id="IPR044831">
    <property type="entry name" value="Ccp1-like"/>
</dbReference>